<protein>
    <submittedName>
        <fullName evidence="1">Uncharacterized protein</fullName>
    </submittedName>
</protein>
<gene>
    <name evidence="1" type="ORF">EVA_15122</name>
</gene>
<evidence type="ECO:0000313" key="1">
    <source>
        <dbReference type="EMBL" id="EJW96771.1"/>
    </source>
</evidence>
<accession>J9FPA5</accession>
<dbReference type="EMBL" id="AMCI01005113">
    <property type="protein sequence ID" value="EJW96771.1"/>
    <property type="molecule type" value="Genomic_DNA"/>
</dbReference>
<reference evidence="1" key="1">
    <citation type="journal article" date="2012" name="PLoS ONE">
        <title>Gene sets for utilization of primary and secondary nutrition supplies in the distal gut of endangered iberian lynx.</title>
        <authorList>
            <person name="Alcaide M."/>
            <person name="Messina E."/>
            <person name="Richter M."/>
            <person name="Bargiela R."/>
            <person name="Peplies J."/>
            <person name="Huws S.A."/>
            <person name="Newbold C.J."/>
            <person name="Golyshin P.N."/>
            <person name="Simon M.A."/>
            <person name="Lopez G."/>
            <person name="Yakimov M.M."/>
            <person name="Ferrer M."/>
        </authorList>
    </citation>
    <scope>NUCLEOTIDE SEQUENCE</scope>
</reference>
<sequence>MANASIAYTWQPMSKNATPKVRHAIEHSPEASPSIPSIRFMALIMNTVIRIVRGQPIHSGMSLTPNTP</sequence>
<name>J9FPA5_9ZZZZ</name>
<dbReference type="AlphaFoldDB" id="J9FPA5"/>
<proteinExistence type="predicted"/>
<organism evidence="1">
    <name type="scientific">gut metagenome</name>
    <dbReference type="NCBI Taxonomy" id="749906"/>
    <lineage>
        <taxon>unclassified sequences</taxon>
        <taxon>metagenomes</taxon>
        <taxon>organismal metagenomes</taxon>
    </lineage>
</organism>
<comment type="caution">
    <text evidence="1">The sequence shown here is derived from an EMBL/GenBank/DDBJ whole genome shotgun (WGS) entry which is preliminary data.</text>
</comment>